<dbReference type="AlphaFoldDB" id="A0A2M4C687"/>
<reference evidence="2" key="1">
    <citation type="submission" date="2018-01" db="EMBL/GenBank/DDBJ databases">
        <title>An insight into the sialome of Amazonian anophelines.</title>
        <authorList>
            <person name="Ribeiro J.M."/>
            <person name="Scarpassa V."/>
            <person name="Calvo E."/>
        </authorList>
    </citation>
    <scope>NUCLEOTIDE SEQUENCE</scope>
    <source>
        <tissue evidence="2">Salivary glands</tissue>
    </source>
</reference>
<proteinExistence type="predicted"/>
<sequence length="169" mass="19537">MQSFWRSGRGACALTCFCPTVGGHWRCCAIWLVKHFFKIISCDYRAGYVRSRGEREREREKERWRARSTSVNPMITINDWQANQRQQRQRYNNNNGHGLDGMDLNHNPAASQQVFLPSAVRSNVYRSGGTVSHVSTRQNTVAHSLTAGTFGSLDRRWRGHGHRRRSFVR</sequence>
<protein>
    <submittedName>
        <fullName evidence="2">Putative secreted protein</fullName>
    </submittedName>
</protein>
<dbReference type="EMBL" id="GGFJ01011614">
    <property type="protein sequence ID" value="MBW60755.1"/>
    <property type="molecule type" value="Transcribed_RNA"/>
</dbReference>
<accession>A0A2M4C687</accession>
<feature type="chain" id="PRO_5014649752" evidence="1">
    <location>
        <begin position="24"/>
        <end position="169"/>
    </location>
</feature>
<evidence type="ECO:0000256" key="1">
    <source>
        <dbReference type="SAM" id="SignalP"/>
    </source>
</evidence>
<organism evidence="2">
    <name type="scientific">Anopheles marajoara</name>
    <dbReference type="NCBI Taxonomy" id="58244"/>
    <lineage>
        <taxon>Eukaryota</taxon>
        <taxon>Metazoa</taxon>
        <taxon>Ecdysozoa</taxon>
        <taxon>Arthropoda</taxon>
        <taxon>Hexapoda</taxon>
        <taxon>Insecta</taxon>
        <taxon>Pterygota</taxon>
        <taxon>Neoptera</taxon>
        <taxon>Endopterygota</taxon>
        <taxon>Diptera</taxon>
        <taxon>Nematocera</taxon>
        <taxon>Culicoidea</taxon>
        <taxon>Culicidae</taxon>
        <taxon>Anophelinae</taxon>
        <taxon>Anopheles</taxon>
    </lineage>
</organism>
<evidence type="ECO:0000313" key="2">
    <source>
        <dbReference type="EMBL" id="MBW60755.1"/>
    </source>
</evidence>
<feature type="signal peptide" evidence="1">
    <location>
        <begin position="1"/>
        <end position="23"/>
    </location>
</feature>
<name>A0A2M4C687_9DIPT</name>
<keyword evidence="1" id="KW-0732">Signal</keyword>